<dbReference type="GO" id="GO:0033260">
    <property type="term" value="P:nuclear DNA replication"/>
    <property type="evidence" value="ECO:0007669"/>
    <property type="project" value="TreeGrafter"/>
</dbReference>
<keyword evidence="8" id="KW-0863">Zinc-finger</keyword>
<feature type="compositionally biased region" description="Basic and acidic residues" evidence="15">
    <location>
        <begin position="188"/>
        <end position="207"/>
    </location>
</feature>
<dbReference type="Pfam" id="PF23406">
    <property type="entry name" value="ZNF380_CC"/>
    <property type="match status" value="1"/>
</dbReference>
<dbReference type="GO" id="GO:0044773">
    <property type="term" value="P:mitotic DNA damage checkpoint signaling"/>
    <property type="evidence" value="ECO:0007669"/>
    <property type="project" value="TreeGrafter"/>
</dbReference>
<feature type="region of interest" description="Disordered" evidence="15">
    <location>
        <begin position="331"/>
        <end position="353"/>
    </location>
</feature>
<evidence type="ECO:0000259" key="16">
    <source>
        <dbReference type="SMART" id="SM00451"/>
    </source>
</evidence>
<dbReference type="OrthoDB" id="77607at2759"/>
<feature type="compositionally biased region" description="Polar residues" evidence="15">
    <location>
        <begin position="114"/>
        <end position="129"/>
    </location>
</feature>
<evidence type="ECO:0000256" key="1">
    <source>
        <dbReference type="ARBA" id="ARBA00004286"/>
    </source>
</evidence>
<evidence type="ECO:0000256" key="14">
    <source>
        <dbReference type="ARBA" id="ARBA00030672"/>
    </source>
</evidence>
<keyword evidence="11" id="KW-0175">Coiled coil</keyword>
<evidence type="ECO:0000256" key="6">
    <source>
        <dbReference type="ARBA" id="ARBA00022618"/>
    </source>
</evidence>
<keyword evidence="9" id="KW-0498">Mitosis</keyword>
<keyword evidence="7" id="KW-0479">Metal-binding</keyword>
<keyword evidence="6" id="KW-0132">Cell division</keyword>
<dbReference type="PANTHER" id="PTHR13278:SF0">
    <property type="entry name" value="ZINC FINGER PROTEIN 830"/>
    <property type="match status" value="1"/>
</dbReference>
<name>V8NV84_OPHHA</name>
<protein>
    <recommendedName>
        <fullName evidence="3">Zinc finger protein 830</fullName>
    </recommendedName>
    <alternativeName>
        <fullName evidence="14">Coiled-coil domain-containing protein 16</fullName>
    </alternativeName>
</protein>
<comment type="subcellular location">
    <subcellularLocation>
        <location evidence="1">Chromosome</location>
    </subcellularLocation>
    <subcellularLocation>
        <location evidence="2">Nucleus speckle</location>
    </subcellularLocation>
</comment>
<dbReference type="InterPro" id="IPR040050">
    <property type="entry name" value="ZNF830-like"/>
</dbReference>
<dbReference type="GO" id="GO:0051301">
    <property type="term" value="P:cell division"/>
    <property type="evidence" value="ECO:0007669"/>
    <property type="project" value="UniProtKB-KW"/>
</dbReference>
<evidence type="ECO:0000256" key="10">
    <source>
        <dbReference type="ARBA" id="ARBA00022833"/>
    </source>
</evidence>
<dbReference type="AlphaFoldDB" id="V8NV84"/>
<evidence type="ECO:0000256" key="7">
    <source>
        <dbReference type="ARBA" id="ARBA00022723"/>
    </source>
</evidence>
<evidence type="ECO:0000256" key="15">
    <source>
        <dbReference type="SAM" id="MobiDB-lite"/>
    </source>
</evidence>
<dbReference type="InterPro" id="IPR036236">
    <property type="entry name" value="Znf_C2H2_sf"/>
</dbReference>
<evidence type="ECO:0000256" key="8">
    <source>
        <dbReference type="ARBA" id="ARBA00022771"/>
    </source>
</evidence>
<keyword evidence="5" id="KW-0217">Developmental protein</keyword>
<feature type="region of interest" description="Disordered" evidence="15">
    <location>
        <begin position="242"/>
        <end position="272"/>
    </location>
</feature>
<evidence type="ECO:0000313" key="17">
    <source>
        <dbReference type="EMBL" id="ETE65588.1"/>
    </source>
</evidence>
<dbReference type="InterPro" id="IPR003604">
    <property type="entry name" value="Matrin/U1-like-C_Znf_C2H2"/>
</dbReference>
<feature type="domain" description="U1-type" evidence="16">
    <location>
        <begin position="78"/>
        <end position="112"/>
    </location>
</feature>
<dbReference type="GO" id="GO:0008270">
    <property type="term" value="F:zinc ion binding"/>
    <property type="evidence" value="ECO:0007669"/>
    <property type="project" value="UniProtKB-KW"/>
</dbReference>
<evidence type="ECO:0000256" key="2">
    <source>
        <dbReference type="ARBA" id="ARBA00004324"/>
    </source>
</evidence>
<evidence type="ECO:0000313" key="18">
    <source>
        <dbReference type="Proteomes" id="UP000018936"/>
    </source>
</evidence>
<dbReference type="PANTHER" id="PTHR13278">
    <property type="entry name" value="ZINC FINGER PROTEIN 830"/>
    <property type="match status" value="1"/>
</dbReference>
<gene>
    <name evidence="17" type="primary">Znf830</name>
    <name evidence="17" type="ORF">L345_08638</name>
</gene>
<dbReference type="InterPro" id="IPR013087">
    <property type="entry name" value="Znf_C2H2_type"/>
</dbReference>
<dbReference type="GO" id="GO:0033314">
    <property type="term" value="P:mitotic DNA replication checkpoint signaling"/>
    <property type="evidence" value="ECO:0007669"/>
    <property type="project" value="TreeGrafter"/>
</dbReference>
<feature type="compositionally biased region" description="Basic and acidic residues" evidence="15">
    <location>
        <begin position="133"/>
        <end position="150"/>
    </location>
</feature>
<evidence type="ECO:0000256" key="5">
    <source>
        <dbReference type="ARBA" id="ARBA00022473"/>
    </source>
</evidence>
<dbReference type="GO" id="GO:0005681">
    <property type="term" value="C:spliceosomal complex"/>
    <property type="evidence" value="ECO:0007669"/>
    <property type="project" value="InterPro"/>
</dbReference>
<sequence>MAQFVIAFFYLEYRSREIGKGAAFYFAVMAASTSGRGQRRSVGTTGQEELRRLMRTKQRESAAGKRKIDSPYTTYNSLGNLSCSLCNVTVKSELLWQTHAHGKQHKERLESLKNTKYSTPKSFTDTSSSLKRKLSETRILDQKKGQDSNDHPQAVSSSLPKDFFDKIEQTEVEIISSKGSSAILLGNHKTEEGKKEEMTKESREENSKTSLPITAHYELSSDLVPKAELVACSSTDYLENSSLATPQLSHSESVQKAEPQEKNHQRSKEKTLQRPYQRDFLMIQKWMQRQVFNCFSSYEFFGMKIFRIQQSGPPSTCDLREPFLSHHPYEETFGSEEPLGRQKSVRKVDTPKDQMDKEWEEFQKAMRQINTISEAIVAEEDEEGRLDRQIGEIDEQMECFRRVEQLRDRQEIRKYKLKEAMRQTITQTKEDEDIDSNDEGELQDLLSQDWRAKGTIL</sequence>
<proteinExistence type="predicted"/>
<feature type="region of interest" description="Disordered" evidence="15">
    <location>
        <begin position="183"/>
        <end position="209"/>
    </location>
</feature>
<comment type="caution">
    <text evidence="17">The sequence shown here is derived from an EMBL/GenBank/DDBJ whole genome shotgun (WGS) entry which is preliminary data.</text>
</comment>
<dbReference type="GO" id="GO:0016607">
    <property type="term" value="C:nuclear speck"/>
    <property type="evidence" value="ECO:0007669"/>
    <property type="project" value="UniProtKB-SubCell"/>
</dbReference>
<dbReference type="GO" id="GO:0005694">
    <property type="term" value="C:chromosome"/>
    <property type="evidence" value="ECO:0007669"/>
    <property type="project" value="UniProtKB-SubCell"/>
</dbReference>
<dbReference type="Gene3D" id="3.30.160.60">
    <property type="entry name" value="Classic Zinc Finger"/>
    <property type="match status" value="1"/>
</dbReference>
<feature type="region of interest" description="Disordered" evidence="15">
    <location>
        <begin position="103"/>
        <end position="161"/>
    </location>
</feature>
<evidence type="ECO:0000256" key="3">
    <source>
        <dbReference type="ARBA" id="ARBA00017358"/>
    </source>
</evidence>
<dbReference type="InterPro" id="IPR059039">
    <property type="entry name" value="ZNF380_CC"/>
</dbReference>
<dbReference type="SMART" id="SM00451">
    <property type="entry name" value="ZnF_U1"/>
    <property type="match status" value="1"/>
</dbReference>
<dbReference type="Proteomes" id="UP000018936">
    <property type="component" value="Unassembled WGS sequence"/>
</dbReference>
<accession>V8NV84</accession>
<keyword evidence="4" id="KW-0158">Chromosome</keyword>
<feature type="compositionally biased region" description="Polar residues" evidence="15">
    <location>
        <begin position="242"/>
        <end position="252"/>
    </location>
</feature>
<evidence type="ECO:0000256" key="11">
    <source>
        <dbReference type="ARBA" id="ARBA00023054"/>
    </source>
</evidence>
<evidence type="ECO:0000256" key="9">
    <source>
        <dbReference type="ARBA" id="ARBA00022776"/>
    </source>
</evidence>
<feature type="non-terminal residue" evidence="17">
    <location>
        <position position="1"/>
    </location>
</feature>
<keyword evidence="13" id="KW-0131">Cell cycle</keyword>
<evidence type="ECO:0000256" key="13">
    <source>
        <dbReference type="ARBA" id="ARBA00023306"/>
    </source>
</evidence>
<reference evidence="17 18" key="1">
    <citation type="journal article" date="2013" name="Proc. Natl. Acad. Sci. U.S.A.">
        <title>The king cobra genome reveals dynamic gene evolution and adaptation in the snake venom system.</title>
        <authorList>
            <person name="Vonk F.J."/>
            <person name="Casewell N.R."/>
            <person name="Henkel C.V."/>
            <person name="Heimberg A.M."/>
            <person name="Jansen H.J."/>
            <person name="McCleary R.J."/>
            <person name="Kerkkamp H.M."/>
            <person name="Vos R.A."/>
            <person name="Guerreiro I."/>
            <person name="Calvete J.J."/>
            <person name="Wuster W."/>
            <person name="Woods A.E."/>
            <person name="Logan J.M."/>
            <person name="Harrison R.A."/>
            <person name="Castoe T.A."/>
            <person name="de Koning A.P."/>
            <person name="Pollock D.D."/>
            <person name="Yandell M."/>
            <person name="Calderon D."/>
            <person name="Renjifo C."/>
            <person name="Currier R.B."/>
            <person name="Salgado D."/>
            <person name="Pla D."/>
            <person name="Sanz L."/>
            <person name="Hyder A.S."/>
            <person name="Ribeiro J.M."/>
            <person name="Arntzen J.W."/>
            <person name="van den Thillart G.E."/>
            <person name="Boetzer M."/>
            <person name="Pirovano W."/>
            <person name="Dirks R.P."/>
            <person name="Spaink H.P."/>
            <person name="Duboule D."/>
            <person name="McGlinn E."/>
            <person name="Kini R.M."/>
            <person name="Richardson M.K."/>
        </authorList>
    </citation>
    <scope>NUCLEOTIDE SEQUENCE</scope>
    <source>
        <tissue evidence="17">Blood</tissue>
    </source>
</reference>
<dbReference type="SUPFAM" id="SSF57667">
    <property type="entry name" value="beta-beta-alpha zinc fingers"/>
    <property type="match status" value="1"/>
</dbReference>
<keyword evidence="12" id="KW-0539">Nucleus</keyword>
<evidence type="ECO:0000256" key="12">
    <source>
        <dbReference type="ARBA" id="ARBA00023242"/>
    </source>
</evidence>
<feature type="compositionally biased region" description="Basic and acidic residues" evidence="15">
    <location>
        <begin position="253"/>
        <end position="272"/>
    </location>
</feature>
<dbReference type="EMBL" id="AZIM01001842">
    <property type="protein sequence ID" value="ETE65588.1"/>
    <property type="molecule type" value="Genomic_DNA"/>
</dbReference>
<keyword evidence="10" id="KW-0862">Zinc</keyword>
<evidence type="ECO:0000256" key="4">
    <source>
        <dbReference type="ARBA" id="ARBA00022454"/>
    </source>
</evidence>
<keyword evidence="18" id="KW-1185">Reference proteome</keyword>
<organism evidence="17 18">
    <name type="scientific">Ophiophagus hannah</name>
    <name type="common">King cobra</name>
    <name type="synonym">Naja hannah</name>
    <dbReference type="NCBI Taxonomy" id="8665"/>
    <lineage>
        <taxon>Eukaryota</taxon>
        <taxon>Metazoa</taxon>
        <taxon>Chordata</taxon>
        <taxon>Craniata</taxon>
        <taxon>Vertebrata</taxon>
        <taxon>Euteleostomi</taxon>
        <taxon>Lepidosauria</taxon>
        <taxon>Squamata</taxon>
        <taxon>Bifurcata</taxon>
        <taxon>Unidentata</taxon>
        <taxon>Episquamata</taxon>
        <taxon>Toxicofera</taxon>
        <taxon>Serpentes</taxon>
        <taxon>Colubroidea</taxon>
        <taxon>Elapidae</taxon>
        <taxon>Elapinae</taxon>
        <taxon>Ophiophagus</taxon>
    </lineage>
</organism>
<dbReference type="GO" id="GO:0003676">
    <property type="term" value="F:nucleic acid binding"/>
    <property type="evidence" value="ECO:0007669"/>
    <property type="project" value="InterPro"/>
</dbReference>
<dbReference type="Pfam" id="PF12874">
    <property type="entry name" value="zf-met"/>
    <property type="match status" value="1"/>
</dbReference>